<keyword evidence="2" id="KW-0255">Endonuclease</keyword>
<sequence>MPTNTKEVGLESLIVDYLVNNNGYKQGQNSDYNKEYAIDETRLFRFLQDTQPEKLETLGVFNSDINRVKFLNRLQGEIAKNGIIYVLRNGVKVYPVTLDLYYGMPSEQNPAAKALYDKNIFSVTRQLMYSRDNTKLALDFAVFINGLPIITCELKNRLTKQNVEDAVYQYKTDRDPRELLFNFGRCMVHFAVDDNEIRMCTKLNGKESWFLPFNKGYKDGAGNPPNPDGIKTDYFWKQILTKHELSNIIENYAQIVTEVDEETKKKSRKQIFPRFHQLCAVKSILKHVKDNGVGQKYLIQHSAGSGKSNSIAWLAHQLVSIEEDGKSLFNSIIVVTDRVNLDKQIKNTIKSFMQVANTVGHADSSGDLKTLLEHGKKIIITTVHKFGYIFNEIENEQRKNNFAIIIDEAHSSQSGDMSAKMNMALSENYNKDDEESTEDKILKILEGRKMLTNASYFAFTATPKNKTLEMFGVPYPSEGKVKHRPFHVYTMKQAIEEGFIVDVLRNYTPINSYYKIAKVVEDDPLFDKKKSQKKLRKYVESNETAIEIKSEIMIDHFHDQVIAKGKVGGKARAMVVTSSIERAIEYYYSITEYLKKRKSPYKAIVAFSGEYEFGGKKLTESIINEFPSSEIEKKLKKDPYRILVVANKFQTGYDEPLLHTMYVDKVLTDIKAVQTLSRLNRSHPQKHDTFILDFANDVDTIKEAFSKYYQTTILSEETDPDKLNDLESDIINHHVFTDYHVESLVELYLNGAERDKLDPILDICAQNYKEDLDEDAQIDFKSKAKAFVRTYGFLASILPYGNVEWEKLSIFLNMLLPKLPAPKEEDLSKGILESIDLDSYRAEVQSTMSIILEENAEYEIAPVPTSAVGGKGEAELDLLSNILANFHDLFGNIPWNDEDQVKKHIANIPEIVAKDKGYQNAMKNSDKQNAKIESDKALNKTIINLMADNMEVFKQFNDNDSFKKWLSDMVFNLTYNKNGNVYSGQPKI</sequence>
<dbReference type="Pfam" id="PF04313">
    <property type="entry name" value="HSDR_N"/>
    <property type="match status" value="1"/>
</dbReference>
<dbReference type="STRING" id="394958.BGI42_10540"/>
<dbReference type="Gene3D" id="3.90.1570.50">
    <property type="match status" value="1"/>
</dbReference>
<dbReference type="InterPro" id="IPR007409">
    <property type="entry name" value="Restrct_endonuc_type1_HsdR_N"/>
</dbReference>
<dbReference type="Gene3D" id="3.40.50.300">
    <property type="entry name" value="P-loop containing nucleotide triphosphate hydrolases"/>
    <property type="match status" value="2"/>
</dbReference>
<reference evidence="3" key="1">
    <citation type="submission" date="2016-09" db="EMBL/GenBank/DDBJ databases">
        <title>Genomics of Clostridium taeniosporum, an organism which forms endospores with ribbon-like appendages.</title>
        <authorList>
            <person name="Walker J.R."/>
        </authorList>
    </citation>
    <scope>NUCLEOTIDE SEQUENCE [LARGE SCALE GENOMIC DNA]</scope>
    <source>
        <strain evidence="3">1/k</strain>
    </source>
</reference>
<dbReference type="Proteomes" id="UP000094652">
    <property type="component" value="Chromosome"/>
</dbReference>
<feature type="domain" description="Helicase ATP-binding" evidence="1">
    <location>
        <begin position="288"/>
        <end position="481"/>
    </location>
</feature>
<dbReference type="REBASE" id="161877">
    <property type="entry name" value="Cta1kORF10560P"/>
</dbReference>
<gene>
    <name evidence="2" type="ORF">BGI42_10540</name>
</gene>
<dbReference type="InterPro" id="IPR027417">
    <property type="entry name" value="P-loop_NTPase"/>
</dbReference>
<dbReference type="PANTHER" id="PTHR42927">
    <property type="entry name" value="HELICASE SUPERFAMILY 1 AND 2 DOMAIN-CONTAINING PROTEIN"/>
    <property type="match status" value="1"/>
</dbReference>
<evidence type="ECO:0000259" key="1">
    <source>
        <dbReference type="PROSITE" id="PS51192"/>
    </source>
</evidence>
<dbReference type="Pfam" id="PF18766">
    <property type="entry name" value="SWI2_SNF2"/>
    <property type="match status" value="1"/>
</dbReference>
<dbReference type="GO" id="GO:0003677">
    <property type="term" value="F:DNA binding"/>
    <property type="evidence" value="ECO:0007669"/>
    <property type="project" value="UniProtKB-KW"/>
</dbReference>
<dbReference type="KEGG" id="ctae:BGI42_10540"/>
<dbReference type="SMART" id="SM00487">
    <property type="entry name" value="DEXDc"/>
    <property type="match status" value="1"/>
</dbReference>
<dbReference type="OrthoDB" id="9758243at2"/>
<keyword evidence="3" id="KW-1185">Reference proteome</keyword>
<dbReference type="EMBL" id="CP017253">
    <property type="protein sequence ID" value="AOR24139.1"/>
    <property type="molecule type" value="Genomic_DNA"/>
</dbReference>
<dbReference type="CDD" id="cd22332">
    <property type="entry name" value="HsdR_N"/>
    <property type="match status" value="1"/>
</dbReference>
<dbReference type="InterPro" id="IPR055180">
    <property type="entry name" value="HsdR_RecA-like_helicase_dom_2"/>
</dbReference>
<keyword evidence="2" id="KW-0540">Nuclease</keyword>
<dbReference type="GO" id="GO:0009307">
    <property type="term" value="P:DNA restriction-modification system"/>
    <property type="evidence" value="ECO:0007669"/>
    <property type="project" value="UniProtKB-KW"/>
</dbReference>
<dbReference type="InterPro" id="IPR014001">
    <property type="entry name" value="Helicase_ATP-bd"/>
</dbReference>
<evidence type="ECO:0000313" key="3">
    <source>
        <dbReference type="Proteomes" id="UP000094652"/>
    </source>
</evidence>
<dbReference type="Pfam" id="PF22679">
    <property type="entry name" value="T1R_D3-like"/>
    <property type="match status" value="1"/>
</dbReference>
<name>A0A1D7XM13_9CLOT</name>
<dbReference type="PROSITE" id="PS51192">
    <property type="entry name" value="HELICASE_ATP_BIND_1"/>
    <property type="match status" value="1"/>
</dbReference>
<dbReference type="SUPFAM" id="SSF52540">
    <property type="entry name" value="P-loop containing nucleoside triphosphate hydrolases"/>
    <property type="match status" value="2"/>
</dbReference>
<organism evidence="2 3">
    <name type="scientific">Clostridium taeniosporum</name>
    <dbReference type="NCBI Taxonomy" id="394958"/>
    <lineage>
        <taxon>Bacteria</taxon>
        <taxon>Bacillati</taxon>
        <taxon>Bacillota</taxon>
        <taxon>Clostridia</taxon>
        <taxon>Eubacteriales</taxon>
        <taxon>Clostridiaceae</taxon>
        <taxon>Clostridium</taxon>
    </lineage>
</organism>
<keyword evidence="2" id="KW-0378">Hydrolase</keyword>
<evidence type="ECO:0000313" key="2">
    <source>
        <dbReference type="EMBL" id="AOR24139.1"/>
    </source>
</evidence>
<dbReference type="GO" id="GO:0009035">
    <property type="term" value="F:type I site-specific deoxyribonuclease activity"/>
    <property type="evidence" value="ECO:0007669"/>
    <property type="project" value="UniProtKB-EC"/>
</dbReference>
<dbReference type="InterPro" id="IPR040980">
    <property type="entry name" value="SWI2_SNF2"/>
</dbReference>
<dbReference type="GO" id="GO:0005524">
    <property type="term" value="F:ATP binding"/>
    <property type="evidence" value="ECO:0007669"/>
    <property type="project" value="UniProtKB-KW"/>
</dbReference>
<dbReference type="RefSeq" id="WP_069680276.1">
    <property type="nucleotide sequence ID" value="NZ_CP017253.2"/>
</dbReference>
<accession>A0A1D7XM13</accession>
<dbReference type="AlphaFoldDB" id="A0A1D7XM13"/>
<proteinExistence type="predicted"/>
<dbReference type="PANTHER" id="PTHR42927:SF1">
    <property type="entry name" value="HELICASE SUPERFAMILY 1 AND 2 DOMAIN-CONTAINING PROTEIN"/>
    <property type="match status" value="1"/>
</dbReference>
<protein>
    <submittedName>
        <fullName evidence="2">Type I restriction endonuclease subunit R</fullName>
    </submittedName>
</protein>